<feature type="compositionally biased region" description="Low complexity" evidence="1">
    <location>
        <begin position="1"/>
        <end position="21"/>
    </location>
</feature>
<dbReference type="HOGENOM" id="CLU_368466_0_0_1"/>
<feature type="compositionally biased region" description="Basic and acidic residues" evidence="1">
    <location>
        <begin position="514"/>
        <end position="527"/>
    </location>
</feature>
<organism evidence="3">
    <name type="scientific">Pyrenophora teres f. teres (strain 0-1)</name>
    <name type="common">Barley net blotch fungus</name>
    <name type="synonym">Drechslera teres f. teres</name>
    <dbReference type="NCBI Taxonomy" id="861557"/>
    <lineage>
        <taxon>Eukaryota</taxon>
        <taxon>Fungi</taxon>
        <taxon>Dikarya</taxon>
        <taxon>Ascomycota</taxon>
        <taxon>Pezizomycotina</taxon>
        <taxon>Dothideomycetes</taxon>
        <taxon>Pleosporomycetidae</taxon>
        <taxon>Pleosporales</taxon>
        <taxon>Pleosporineae</taxon>
        <taxon>Pleosporaceae</taxon>
        <taxon>Pyrenophora</taxon>
    </lineage>
</organism>
<feature type="compositionally biased region" description="Pro residues" evidence="1">
    <location>
        <begin position="277"/>
        <end position="290"/>
    </location>
</feature>
<feature type="compositionally biased region" description="Basic residues" evidence="1">
    <location>
        <begin position="404"/>
        <end position="420"/>
    </location>
</feature>
<dbReference type="OrthoDB" id="3791063at2759"/>
<dbReference type="EMBL" id="GL536262">
    <property type="protein sequence ID" value="EFQ88644.1"/>
    <property type="molecule type" value="Genomic_DNA"/>
</dbReference>
<feature type="compositionally biased region" description="Low complexity" evidence="1">
    <location>
        <begin position="214"/>
        <end position="232"/>
    </location>
</feature>
<feature type="compositionally biased region" description="Polar residues" evidence="1">
    <location>
        <begin position="532"/>
        <end position="542"/>
    </location>
</feature>
<protein>
    <recommendedName>
        <fullName evidence="4">PAT1 multi-domain protein</fullName>
    </recommendedName>
</protein>
<name>E3S040_PYRTT</name>
<feature type="compositionally biased region" description="Polar residues" evidence="1">
    <location>
        <begin position="324"/>
        <end position="333"/>
    </location>
</feature>
<feature type="compositionally biased region" description="Basic and acidic residues" evidence="1">
    <location>
        <begin position="350"/>
        <end position="366"/>
    </location>
</feature>
<feature type="compositionally biased region" description="Polar residues" evidence="1">
    <location>
        <begin position="554"/>
        <end position="563"/>
    </location>
</feature>
<proteinExistence type="predicted"/>
<feature type="compositionally biased region" description="Acidic residues" evidence="1">
    <location>
        <begin position="370"/>
        <end position="384"/>
    </location>
</feature>
<dbReference type="Proteomes" id="UP000001067">
    <property type="component" value="Unassembled WGS sequence"/>
</dbReference>
<feature type="region of interest" description="Disordered" evidence="1">
    <location>
        <begin position="176"/>
        <end position="469"/>
    </location>
</feature>
<feature type="compositionally biased region" description="Polar residues" evidence="1">
    <location>
        <begin position="22"/>
        <end position="48"/>
    </location>
</feature>
<reference evidence="2 3" key="1">
    <citation type="journal article" date="2010" name="Genome Biol.">
        <title>A first genome assembly of the barley fungal pathogen Pyrenophora teres f. teres.</title>
        <authorList>
            <person name="Ellwood S.R."/>
            <person name="Liu Z."/>
            <person name="Syme R.A."/>
            <person name="Lai Z."/>
            <person name="Hane J.K."/>
            <person name="Keiper F."/>
            <person name="Moffat C.S."/>
            <person name="Oliver R.P."/>
            <person name="Friesen T.L."/>
        </authorList>
    </citation>
    <scope>NUCLEOTIDE SEQUENCE [LARGE SCALE GENOMIC DNA]</scope>
    <source>
        <strain evidence="2 3">0-1</strain>
    </source>
</reference>
<evidence type="ECO:0000256" key="1">
    <source>
        <dbReference type="SAM" id="MobiDB-lite"/>
    </source>
</evidence>
<gene>
    <name evidence="2" type="ORF">PTT_15387</name>
</gene>
<dbReference type="eggNOG" id="ENOG502RS2E">
    <property type="taxonomic scope" value="Eukaryota"/>
</dbReference>
<dbReference type="KEGG" id="pte:PTT_15387"/>
<keyword evidence="3" id="KW-1185">Reference proteome</keyword>
<feature type="region of interest" description="Disordered" evidence="1">
    <location>
        <begin position="510"/>
        <end position="567"/>
    </location>
</feature>
<sequence>MNHQMGPLSQGQYQGQLPQHQNVGQQRQATSGQMTPKSFPGQQQAPTLNTNHHTHLASFTIEKPRNANSWEDAVPEQQHISLHELQNDLHKFRRNHGNVKKLLNDIPSQNCRRIINELVVDQNMELAKYNPTVQYRIASVVNKFQDVRRSLGRPLRQLLRVDIILEAEPSTFQGSFAMKAGDGNTGLGGPQDFAKVKPPQQLPGHPNNQGQTMPQQQKMHPQYQPQPQPQAQYNIGPGQQFEQPRGQPHPNSGQSNAPPPPPPPPPSGATVAGPPGMANPPPPPPPPPPQLTQQGGSAMPGHHMQHPPQVARGISGPTAGSIPMNPTTGNMPQHPSRGGFGPAAEVISPEYRRSEKVNPKDHHDASELSSESDETFENDSEDSGLIDIEVRQRTRSRSQYSQRSKSKKHRTQSTRGRSRSQSHGQARKTIYTENSARKRRDSNTMDERHMRSHSKISSNANSPRFAHANLSSQIPPNIHIHMNAANATEDQTRSGNISPSDLYNEKMKARKLHAAHDMSRESSDSSWDRASGTDSLNTSSVHTAEDGVFDNNMRRSSSKQIPSHTRRRSIFEAKPQEMLRQSHPGLIYDDVEPHLAQKARYPRDPVDDYQYSPRLRSRMQEREQESYFEEQPIYNPRPDARLRRNSMAIPSHSPYLQSNFPSKPTRASTYAPELHDRRYNVPRQPQIEADTAELVDLREIRDALEHIQEQKKADWRYRSRPNPMARRNSAAYYEHDEWYARAPPAGARREAYDRFA</sequence>
<feature type="compositionally biased region" description="Pro residues" evidence="1">
    <location>
        <begin position="257"/>
        <end position="267"/>
    </location>
</feature>
<evidence type="ECO:0000313" key="2">
    <source>
        <dbReference type="EMBL" id="EFQ88644.1"/>
    </source>
</evidence>
<feature type="region of interest" description="Disordered" evidence="1">
    <location>
        <begin position="1"/>
        <end position="48"/>
    </location>
</feature>
<accession>E3S040</accession>
<dbReference type="AlphaFoldDB" id="E3S040"/>
<evidence type="ECO:0000313" key="3">
    <source>
        <dbReference type="Proteomes" id="UP000001067"/>
    </source>
</evidence>
<evidence type="ECO:0008006" key="4">
    <source>
        <dbReference type="Google" id="ProtNLM"/>
    </source>
</evidence>